<organism evidence="2 3">
    <name type="scientific">Schistosoma mattheei</name>
    <dbReference type="NCBI Taxonomy" id="31246"/>
    <lineage>
        <taxon>Eukaryota</taxon>
        <taxon>Metazoa</taxon>
        <taxon>Spiralia</taxon>
        <taxon>Lophotrochozoa</taxon>
        <taxon>Platyhelminthes</taxon>
        <taxon>Trematoda</taxon>
        <taxon>Digenea</taxon>
        <taxon>Strigeidida</taxon>
        <taxon>Schistosomatoidea</taxon>
        <taxon>Schistosomatidae</taxon>
        <taxon>Schistosoma</taxon>
    </lineage>
</organism>
<evidence type="ECO:0000256" key="1">
    <source>
        <dbReference type="SAM" id="MobiDB-lite"/>
    </source>
</evidence>
<evidence type="ECO:0000313" key="3">
    <source>
        <dbReference type="Proteomes" id="UP000269396"/>
    </source>
</evidence>
<accession>A0A183NHY6</accession>
<reference evidence="2 3" key="1">
    <citation type="submission" date="2018-11" db="EMBL/GenBank/DDBJ databases">
        <authorList>
            <consortium name="Pathogen Informatics"/>
        </authorList>
    </citation>
    <scope>NUCLEOTIDE SEQUENCE [LARGE SCALE GENOMIC DNA]</scope>
    <source>
        <strain>Denwood</strain>
        <strain evidence="3">Zambia</strain>
    </source>
</reference>
<proteinExistence type="predicted"/>
<feature type="region of interest" description="Disordered" evidence="1">
    <location>
        <begin position="72"/>
        <end position="124"/>
    </location>
</feature>
<gene>
    <name evidence="2" type="ORF">SMTD_LOCUS1722</name>
</gene>
<dbReference type="Proteomes" id="UP000269396">
    <property type="component" value="Unassembled WGS sequence"/>
</dbReference>
<protein>
    <submittedName>
        <fullName evidence="2">Uncharacterized protein</fullName>
    </submittedName>
</protein>
<sequence>MTWCRGMKESCKGLASVGPSRLPGWGPRGWCNTLTITRTSIFFDTILSNMSYGKRGGRWGMNFISGSGPQHSLSTHSVFKDEKSDVNRQSDDYKNTKPSNFIRTGGASVPPPPSLGSRNSRGYSDPNEVLINHSAFAGTQGGSTRAFANLGRKRVADEDDYFLEDDDTNNLEYQPAPGSPAATKRPDQVDVQSDDSDDPLDQFMAGINVNIAFI</sequence>
<dbReference type="EMBL" id="UZAL01002031">
    <property type="protein sequence ID" value="VDO80855.1"/>
    <property type="molecule type" value="Genomic_DNA"/>
</dbReference>
<feature type="region of interest" description="Disordered" evidence="1">
    <location>
        <begin position="164"/>
        <end position="201"/>
    </location>
</feature>
<dbReference type="AlphaFoldDB" id="A0A183NHY6"/>
<dbReference type="STRING" id="31246.A0A183NHY6"/>
<keyword evidence="3" id="KW-1185">Reference proteome</keyword>
<evidence type="ECO:0000313" key="2">
    <source>
        <dbReference type="EMBL" id="VDO80855.1"/>
    </source>
</evidence>
<feature type="compositionally biased region" description="Basic and acidic residues" evidence="1">
    <location>
        <begin position="78"/>
        <end position="95"/>
    </location>
</feature>
<name>A0A183NHY6_9TREM</name>